<dbReference type="OrthoDB" id="4158657at2759"/>
<accession>A0A0C2DFN3</accession>
<reference evidence="1 2" key="1">
    <citation type="submission" date="2013-12" db="EMBL/GenBank/DDBJ databases">
        <title>Draft genome of the parsitic nematode Ancylostoma duodenale.</title>
        <authorList>
            <person name="Mitreva M."/>
        </authorList>
    </citation>
    <scope>NUCLEOTIDE SEQUENCE [LARGE SCALE GENOMIC DNA]</scope>
    <source>
        <strain evidence="1 2">Zhejiang</strain>
    </source>
</reference>
<protein>
    <submittedName>
        <fullName evidence="1">Uncharacterized protein</fullName>
    </submittedName>
</protein>
<name>A0A0C2DFN3_9BILA</name>
<dbReference type="Proteomes" id="UP000054047">
    <property type="component" value="Unassembled WGS sequence"/>
</dbReference>
<dbReference type="PANTHER" id="PTHR14234">
    <property type="entry name" value="RIM BINDING PROTEIN-RELATED"/>
    <property type="match status" value="1"/>
</dbReference>
<evidence type="ECO:0000313" key="1">
    <source>
        <dbReference type="EMBL" id="KIH68798.1"/>
    </source>
</evidence>
<dbReference type="AlphaFoldDB" id="A0A0C2DFN3"/>
<dbReference type="EMBL" id="KN726289">
    <property type="protein sequence ID" value="KIH68798.1"/>
    <property type="molecule type" value="Genomic_DNA"/>
</dbReference>
<keyword evidence="2" id="KW-1185">Reference proteome</keyword>
<dbReference type="GO" id="GO:0007274">
    <property type="term" value="P:neuromuscular synaptic transmission"/>
    <property type="evidence" value="ECO:0007669"/>
    <property type="project" value="TreeGrafter"/>
</dbReference>
<dbReference type="InterPro" id="IPR040325">
    <property type="entry name" value="RIMBP1/2/3"/>
</dbReference>
<evidence type="ECO:0000313" key="2">
    <source>
        <dbReference type="Proteomes" id="UP000054047"/>
    </source>
</evidence>
<sequence>MCRHPEGQPRYNWGKEHLGASTPDCVFKRSRECGRTSEAAVAPQHLRVWAVTPVSACVRWYPSNSNADHVVSLNAVKVGVCPPTVFQLVHWENQIRIWERAGTKGHRTGAELFELSIMEKGIPASKWANGGISHEPKMRRSLFGLLSHANE</sequence>
<proteinExistence type="predicted"/>
<dbReference type="PANTHER" id="PTHR14234:SF19">
    <property type="entry name" value="RIM-BINDING PROTEIN, ISOFORM F"/>
    <property type="match status" value="1"/>
</dbReference>
<gene>
    <name evidence="1" type="ORF">ANCDUO_00862</name>
</gene>
<dbReference type="GO" id="GO:0045202">
    <property type="term" value="C:synapse"/>
    <property type="evidence" value="ECO:0007669"/>
    <property type="project" value="GOC"/>
</dbReference>
<organism evidence="1 2">
    <name type="scientific">Ancylostoma duodenale</name>
    <dbReference type="NCBI Taxonomy" id="51022"/>
    <lineage>
        <taxon>Eukaryota</taxon>
        <taxon>Metazoa</taxon>
        <taxon>Ecdysozoa</taxon>
        <taxon>Nematoda</taxon>
        <taxon>Chromadorea</taxon>
        <taxon>Rhabditida</taxon>
        <taxon>Rhabditina</taxon>
        <taxon>Rhabditomorpha</taxon>
        <taxon>Strongyloidea</taxon>
        <taxon>Ancylostomatidae</taxon>
        <taxon>Ancylostomatinae</taxon>
        <taxon>Ancylostoma</taxon>
    </lineage>
</organism>